<reference evidence="2 3" key="1">
    <citation type="submission" date="2014-05" db="EMBL/GenBank/DDBJ databases">
        <title>ATOL: Assembling a taxonomically balanced genome-scale reconstruction of the evolutionary history of the Enterobacteriaceae.</title>
        <authorList>
            <person name="Plunkett G.III."/>
            <person name="Neeno-Eckwall E.C."/>
            <person name="Glasner J.D."/>
            <person name="Perna N.T."/>
        </authorList>
    </citation>
    <scope>NUCLEOTIDE SEQUENCE [LARGE SCALE GENOMIC DNA]</scope>
    <source>
        <strain evidence="2 3">ATCC 33320</strain>
    </source>
</reference>
<dbReference type="EC" id="3.-.-.-" evidence="2"/>
<dbReference type="InterPro" id="IPR050126">
    <property type="entry name" value="Ap4A_hydrolase"/>
</dbReference>
<evidence type="ECO:0000313" key="2">
    <source>
        <dbReference type="EMBL" id="KFC81514.1"/>
    </source>
</evidence>
<dbReference type="InterPro" id="IPR004843">
    <property type="entry name" value="Calcineurin-like_PHP"/>
</dbReference>
<dbReference type="PANTHER" id="PTHR42850">
    <property type="entry name" value="METALLOPHOSPHOESTERASE"/>
    <property type="match status" value="1"/>
</dbReference>
<name>A0A085GCR9_9ENTR</name>
<evidence type="ECO:0000259" key="1">
    <source>
        <dbReference type="PROSITE" id="PS00125"/>
    </source>
</evidence>
<proteinExistence type="predicted"/>
<dbReference type="EMBL" id="JMPI01000030">
    <property type="protein sequence ID" value="KFC81514.1"/>
    <property type="molecule type" value="Genomic_DNA"/>
</dbReference>
<dbReference type="STRING" id="1006004.GBAG_2299"/>
<dbReference type="Pfam" id="PF00149">
    <property type="entry name" value="Metallophos"/>
    <property type="match status" value="1"/>
</dbReference>
<dbReference type="InterPro" id="IPR029052">
    <property type="entry name" value="Metallo-depent_PP-like"/>
</dbReference>
<dbReference type="EC" id="3.1.3.16" evidence="2"/>
<dbReference type="AlphaFoldDB" id="A0A085GCR9"/>
<protein>
    <submittedName>
        <fullName evidence="2">Ren family protein</fullName>
        <ecNumber evidence="2">3.-.-.-</ecNumber>
        <ecNumber evidence="2">3.1.3.16</ecNumber>
    </submittedName>
</protein>
<dbReference type="PANTHER" id="PTHR42850:SF10">
    <property type="entry name" value="SERINE_THREONINE-PROTEIN PHOSPHATASE 1"/>
    <property type="match status" value="1"/>
</dbReference>
<organism evidence="2 3">
    <name type="scientific">Buttiauxella agrestis ATCC 33320</name>
    <dbReference type="NCBI Taxonomy" id="1006004"/>
    <lineage>
        <taxon>Bacteria</taxon>
        <taxon>Pseudomonadati</taxon>
        <taxon>Pseudomonadota</taxon>
        <taxon>Gammaproteobacteria</taxon>
        <taxon>Enterobacterales</taxon>
        <taxon>Enterobacteriaceae</taxon>
        <taxon>Buttiauxella</taxon>
    </lineage>
</organism>
<comment type="caution">
    <text evidence="2">The sequence shown here is derived from an EMBL/GenBank/DDBJ whole genome shotgun (WGS) entry which is preliminary data.</text>
</comment>
<keyword evidence="3" id="KW-1185">Reference proteome</keyword>
<dbReference type="PROSITE" id="PS00125">
    <property type="entry name" value="SER_THR_PHOSPHATASE"/>
    <property type="match status" value="1"/>
</dbReference>
<dbReference type="GO" id="GO:0008803">
    <property type="term" value="F:bis(5'-nucleosyl)-tetraphosphatase (symmetrical) activity"/>
    <property type="evidence" value="ECO:0007669"/>
    <property type="project" value="TreeGrafter"/>
</dbReference>
<gene>
    <name evidence="2" type="primary">pphA</name>
    <name evidence="2" type="ORF">GBAG_2299</name>
</gene>
<dbReference type="RefSeq" id="WP_034495976.1">
    <property type="nucleotide sequence ID" value="NZ_JMPI01000030.1"/>
</dbReference>
<keyword evidence="2" id="KW-0378">Hydrolase</keyword>
<dbReference type="Gene3D" id="3.60.21.10">
    <property type="match status" value="1"/>
</dbReference>
<dbReference type="GO" id="GO:0110154">
    <property type="term" value="P:RNA decapping"/>
    <property type="evidence" value="ECO:0007669"/>
    <property type="project" value="TreeGrafter"/>
</dbReference>
<sequence length="214" mass="24487">MYQRIDGENWRHVFIVGDLHGCLSEFISQLKHQHFDYHQDLVISVGDLIDRGANSPGCLALLDSKWFRAVKGNHEAMALEALDEGEGMLWQINGGNWYQELPEQVQQKVQQALLHCRELPLVIELHTQGKLLVIAHADYPASQYRWNQPVDEHLLVWSRSRLNENLRGGGADIDGADEFYFGHTPLKEVSHFHNQFYIDTGAVFGNKLTMVQVQ</sequence>
<dbReference type="GO" id="GO:0004722">
    <property type="term" value="F:protein serine/threonine phosphatase activity"/>
    <property type="evidence" value="ECO:0007669"/>
    <property type="project" value="UniProtKB-EC"/>
</dbReference>
<dbReference type="GO" id="GO:0005737">
    <property type="term" value="C:cytoplasm"/>
    <property type="evidence" value="ECO:0007669"/>
    <property type="project" value="TreeGrafter"/>
</dbReference>
<dbReference type="eggNOG" id="COG0639">
    <property type="taxonomic scope" value="Bacteria"/>
</dbReference>
<feature type="domain" description="Serine/threonine specific protein phosphatases" evidence="1">
    <location>
        <begin position="70"/>
        <end position="75"/>
    </location>
</feature>
<accession>A0A085GCR9</accession>
<dbReference type="OrthoDB" id="5296354at2"/>
<evidence type="ECO:0000313" key="3">
    <source>
        <dbReference type="Proteomes" id="UP000028653"/>
    </source>
</evidence>
<dbReference type="InterPro" id="IPR006186">
    <property type="entry name" value="Ser/Thr-sp_prot-phosphatase"/>
</dbReference>
<dbReference type="SUPFAM" id="SSF56300">
    <property type="entry name" value="Metallo-dependent phosphatases"/>
    <property type="match status" value="1"/>
</dbReference>
<dbReference type="Proteomes" id="UP000028653">
    <property type="component" value="Unassembled WGS sequence"/>
</dbReference>